<keyword evidence="9 18" id="KW-0547">Nucleotide-binding</keyword>
<keyword evidence="4" id="KW-0813">Transport</keyword>
<keyword evidence="5 18" id="KW-1003">Cell membrane</keyword>
<dbReference type="InterPro" id="IPR023298">
    <property type="entry name" value="ATPase_P-typ_TM_dom_sf"/>
</dbReference>
<comment type="caution">
    <text evidence="20">The sequence shown here is derived from an EMBL/GenBank/DDBJ whole genome shotgun (WGS) entry which is preliminary data.</text>
</comment>
<dbReference type="InterPro" id="IPR059000">
    <property type="entry name" value="ATPase_P-type_domA"/>
</dbReference>
<dbReference type="SFLD" id="SFLDS00003">
    <property type="entry name" value="Haloacid_Dehalogenase"/>
    <property type="match status" value="1"/>
</dbReference>
<dbReference type="InterPro" id="IPR023299">
    <property type="entry name" value="ATPase_P-typ_cyto_dom_N"/>
</dbReference>
<keyword evidence="16" id="KW-0406">Ion transport</keyword>
<dbReference type="Gene3D" id="2.70.150.10">
    <property type="entry name" value="Calcium-transporting ATPase, cytoplasmic transduction domain A"/>
    <property type="match status" value="1"/>
</dbReference>
<dbReference type="GO" id="GO:0005507">
    <property type="term" value="F:copper ion binding"/>
    <property type="evidence" value="ECO:0007669"/>
    <property type="project" value="InterPro"/>
</dbReference>
<dbReference type="NCBIfam" id="TIGR01525">
    <property type="entry name" value="ATPase-IB_hvy"/>
    <property type="match status" value="1"/>
</dbReference>
<dbReference type="AlphaFoldDB" id="B9Z123"/>
<dbReference type="GO" id="GO:0060003">
    <property type="term" value="P:copper ion export"/>
    <property type="evidence" value="ECO:0007669"/>
    <property type="project" value="UniProtKB-ARBA"/>
</dbReference>
<dbReference type="Pfam" id="PF00122">
    <property type="entry name" value="E1-E2_ATPase"/>
    <property type="match status" value="1"/>
</dbReference>
<dbReference type="Pfam" id="PF00403">
    <property type="entry name" value="HMA"/>
    <property type="match status" value="2"/>
</dbReference>
<dbReference type="SUPFAM" id="SSF81653">
    <property type="entry name" value="Calcium ATPase, transduction domain A"/>
    <property type="match status" value="1"/>
</dbReference>
<dbReference type="PROSITE" id="PS00154">
    <property type="entry name" value="ATPASE_E1_E2"/>
    <property type="match status" value="1"/>
</dbReference>
<organism evidence="20 21">
    <name type="scientific">Pseudogulbenkiania ferrooxidans 2002</name>
    <dbReference type="NCBI Taxonomy" id="279714"/>
    <lineage>
        <taxon>Bacteria</taxon>
        <taxon>Pseudomonadati</taxon>
        <taxon>Pseudomonadota</taxon>
        <taxon>Betaproteobacteria</taxon>
        <taxon>Neisseriales</taxon>
        <taxon>Chromobacteriaceae</taxon>
        <taxon>Pseudogulbenkiania</taxon>
    </lineage>
</organism>
<keyword evidence="17 18" id="KW-0472">Membrane</keyword>
<evidence type="ECO:0000256" key="1">
    <source>
        <dbReference type="ARBA" id="ARBA00004651"/>
    </source>
</evidence>
<evidence type="ECO:0000313" key="21">
    <source>
        <dbReference type="Proteomes" id="UP000003165"/>
    </source>
</evidence>
<feature type="transmembrane region" description="Helical" evidence="18">
    <location>
        <begin position="760"/>
        <end position="780"/>
    </location>
</feature>
<evidence type="ECO:0000256" key="9">
    <source>
        <dbReference type="ARBA" id="ARBA00022741"/>
    </source>
</evidence>
<dbReference type="InterPro" id="IPR018303">
    <property type="entry name" value="ATPase_P-typ_P_site"/>
</dbReference>
<dbReference type="CDD" id="cd00371">
    <property type="entry name" value="HMA"/>
    <property type="match status" value="2"/>
</dbReference>
<dbReference type="InterPro" id="IPR017969">
    <property type="entry name" value="Heavy-metal-associated_CS"/>
</dbReference>
<keyword evidence="15" id="KW-0186">Copper</keyword>
<dbReference type="PROSITE" id="PS50846">
    <property type="entry name" value="HMA_2"/>
    <property type="match status" value="2"/>
</dbReference>
<accession>B9Z123</accession>
<dbReference type="NCBIfam" id="TIGR01511">
    <property type="entry name" value="ATPase-IB1_Cu"/>
    <property type="match status" value="1"/>
</dbReference>
<dbReference type="InterPro" id="IPR036163">
    <property type="entry name" value="HMA_dom_sf"/>
</dbReference>
<dbReference type="PRINTS" id="PR00943">
    <property type="entry name" value="CUATPASE"/>
</dbReference>
<dbReference type="PROSITE" id="PS01047">
    <property type="entry name" value="HMA_1"/>
    <property type="match status" value="2"/>
</dbReference>
<sequence>MSRTQLSLPIEGMTCAACANRIEKVLNRLDGVDAQVNFASETARVEFDPQQQTPQRLIERIRQSGYAVPEERLELDIGGMTCAACASRIEKVLNRLPGVHASVNFATETAVAHFPAGAVGEDAIIAAVRKAGYSAAPRATAGDQTLAEKHRQAYLKERRWFWLAALLTAPLLLEMVTMLGGAAHGMLPRGVQLALATPVQFLAGWRFYKGSWHALRGGGANMDVLVALGTSMAYLLSAVVTLAGWHDQHVYFEAGAAVITLVLLGKLLEARAKGKTSGAIEELIRLAPKTARVERDGQLQEVAVTLLQPGDVLLVRHGERIAVDGEVIAGHAAVDESMLTGESLPVTKGVGDAVYAGTQNQDGMLTVRATGVGSQTQLADIVRLVSEAQGSKAPIQRLADVISGVFVPAVVAIAVVTLLVTGWLTGDWARALIHAVAVLVIACPCALGLATPTAVMVGIGNGARRGILFRNATALETAGRLTALVVDKTGTLTEGRPVVTDVLPLTVPRDTLLQLAASIEAGSEHPLARAVLDFGEEQGLRRLPVQDFSVEVGRGVEAEIEGYGRLRVGVPDWLVDSLPEAASAFYAEGKTVIALGREGTLMGLLAIADKLRPGSAEAVERLRRLGVKVVMLTGDKAATAASIAAAAGIAEFRAEVKPQDKAAAVAELQRAGHKVGMVGDGVNDAPALAAADVGFAMGAGSDVAIETADVTLRQGDMRHVADAIRLSRRTLVKIRQNLFFAFVYNVLGVPLAALGWLNPVIAGAAMAASSVSVVSNSLLLRRWK</sequence>
<evidence type="ECO:0000256" key="4">
    <source>
        <dbReference type="ARBA" id="ARBA00022448"/>
    </source>
</evidence>
<dbReference type="InterPro" id="IPR044492">
    <property type="entry name" value="P_typ_ATPase_HD_dom"/>
</dbReference>
<name>B9Z123_9NEIS</name>
<keyword evidence="13" id="KW-1278">Translocase</keyword>
<dbReference type="GO" id="GO:0055070">
    <property type="term" value="P:copper ion homeostasis"/>
    <property type="evidence" value="ECO:0007669"/>
    <property type="project" value="TreeGrafter"/>
</dbReference>
<evidence type="ECO:0000259" key="19">
    <source>
        <dbReference type="PROSITE" id="PS50846"/>
    </source>
</evidence>
<evidence type="ECO:0000256" key="12">
    <source>
        <dbReference type="ARBA" id="ARBA00022842"/>
    </source>
</evidence>
<dbReference type="FunFam" id="3.30.70.100:FF:000005">
    <property type="entry name" value="Copper-exporting P-type ATPase A"/>
    <property type="match status" value="2"/>
</dbReference>
<dbReference type="SUPFAM" id="SSF56784">
    <property type="entry name" value="HAD-like"/>
    <property type="match status" value="1"/>
</dbReference>
<dbReference type="GO" id="GO:0140581">
    <property type="term" value="F:P-type monovalent copper transporter activity"/>
    <property type="evidence" value="ECO:0007669"/>
    <property type="project" value="UniProtKB-EC"/>
</dbReference>
<dbReference type="GO" id="GO:0005524">
    <property type="term" value="F:ATP binding"/>
    <property type="evidence" value="ECO:0007669"/>
    <property type="project" value="UniProtKB-UniRule"/>
</dbReference>
<dbReference type="PANTHER" id="PTHR43520:SF8">
    <property type="entry name" value="P-TYPE CU(+) TRANSPORTER"/>
    <property type="match status" value="1"/>
</dbReference>
<dbReference type="InterPro" id="IPR001757">
    <property type="entry name" value="P_typ_ATPase"/>
</dbReference>
<evidence type="ECO:0000256" key="13">
    <source>
        <dbReference type="ARBA" id="ARBA00022967"/>
    </source>
</evidence>
<dbReference type="GO" id="GO:0005886">
    <property type="term" value="C:plasma membrane"/>
    <property type="evidence" value="ECO:0007669"/>
    <property type="project" value="UniProtKB-SubCell"/>
</dbReference>
<feature type="transmembrane region" description="Helical" evidence="18">
    <location>
        <begin position="401"/>
        <end position="425"/>
    </location>
</feature>
<evidence type="ECO:0000256" key="15">
    <source>
        <dbReference type="ARBA" id="ARBA00023008"/>
    </source>
</evidence>
<feature type="transmembrane region" description="Helical" evidence="18">
    <location>
        <begin position="737"/>
        <end position="754"/>
    </location>
</feature>
<keyword evidence="7 18" id="KW-0479">Metal-binding</keyword>
<evidence type="ECO:0000256" key="2">
    <source>
        <dbReference type="ARBA" id="ARBA00006024"/>
    </source>
</evidence>
<evidence type="ECO:0000256" key="18">
    <source>
        <dbReference type="RuleBase" id="RU362081"/>
    </source>
</evidence>
<evidence type="ECO:0000313" key="20">
    <source>
        <dbReference type="EMBL" id="EEG09118.1"/>
    </source>
</evidence>
<dbReference type="NCBIfam" id="TIGR01494">
    <property type="entry name" value="ATPase_P-type"/>
    <property type="match status" value="1"/>
</dbReference>
<dbReference type="SUPFAM" id="SSF55008">
    <property type="entry name" value="HMA, heavy metal-associated domain"/>
    <property type="match status" value="2"/>
</dbReference>
<dbReference type="InterPro" id="IPR006122">
    <property type="entry name" value="HMA_Cu_ion-bd"/>
</dbReference>
<feature type="domain" description="HMA" evidence="19">
    <location>
        <begin position="71"/>
        <end position="136"/>
    </location>
</feature>
<gene>
    <name evidence="20" type="ORF">FuraDRAFT_1058</name>
</gene>
<dbReference type="SFLD" id="SFLDG00002">
    <property type="entry name" value="C1.7:_P-type_atpase_like"/>
    <property type="match status" value="1"/>
</dbReference>
<reference evidence="20 21" key="1">
    <citation type="submission" date="2009-02" db="EMBL/GenBank/DDBJ databases">
        <title>Sequencing of the draft genome and assembly of Lutiella nitroferrum 2002.</title>
        <authorList>
            <consortium name="US DOE Joint Genome Institute (JGI-PGF)"/>
            <person name="Lucas S."/>
            <person name="Copeland A."/>
            <person name="Lapidus A."/>
            <person name="Glavina del Rio T."/>
            <person name="Tice H."/>
            <person name="Bruce D."/>
            <person name="Goodwin L."/>
            <person name="Pitluck S."/>
            <person name="Larimer F."/>
            <person name="Land M.L."/>
            <person name="Hauser L."/>
            <person name="Coates J.D."/>
        </authorList>
    </citation>
    <scope>NUCLEOTIDE SEQUENCE [LARGE SCALE GENOMIC DNA]</scope>
    <source>
        <strain evidence="20 21">2002</strain>
    </source>
</reference>
<dbReference type="SFLD" id="SFLDF00027">
    <property type="entry name" value="p-type_atpase"/>
    <property type="match status" value="1"/>
</dbReference>
<dbReference type="NCBIfam" id="TIGR00003">
    <property type="entry name" value="copper ion binding protein"/>
    <property type="match status" value="2"/>
</dbReference>
<dbReference type="Gene3D" id="3.40.50.1000">
    <property type="entry name" value="HAD superfamily/HAD-like"/>
    <property type="match status" value="1"/>
</dbReference>
<evidence type="ECO:0000256" key="11">
    <source>
        <dbReference type="ARBA" id="ARBA00022840"/>
    </source>
</evidence>
<evidence type="ECO:0000256" key="6">
    <source>
        <dbReference type="ARBA" id="ARBA00022692"/>
    </source>
</evidence>
<dbReference type="InterPro" id="IPR036412">
    <property type="entry name" value="HAD-like_sf"/>
</dbReference>
<proteinExistence type="inferred from homology"/>
<feature type="transmembrane region" description="Helical" evidence="18">
    <location>
        <begin position="160"/>
        <end position="184"/>
    </location>
</feature>
<dbReference type="EC" id="7.2.2.8" evidence="3"/>
<evidence type="ECO:0000256" key="14">
    <source>
        <dbReference type="ARBA" id="ARBA00022989"/>
    </source>
</evidence>
<keyword evidence="6 18" id="KW-0812">Transmembrane</keyword>
<dbReference type="EMBL" id="ACIS01000003">
    <property type="protein sequence ID" value="EEG09118.1"/>
    <property type="molecule type" value="Genomic_DNA"/>
</dbReference>
<keyword evidence="10" id="KW-0187">Copper transport</keyword>
<dbReference type="Pfam" id="PF00702">
    <property type="entry name" value="Hydrolase"/>
    <property type="match status" value="1"/>
</dbReference>
<dbReference type="InterPro" id="IPR027256">
    <property type="entry name" value="P-typ_ATPase_IB"/>
</dbReference>
<dbReference type="Gene3D" id="3.40.1110.10">
    <property type="entry name" value="Calcium-transporting ATPase, cytoplasmic domain N"/>
    <property type="match status" value="1"/>
</dbReference>
<feature type="domain" description="HMA" evidence="19">
    <location>
        <begin position="4"/>
        <end position="69"/>
    </location>
</feature>
<evidence type="ECO:0000256" key="17">
    <source>
        <dbReference type="ARBA" id="ARBA00023136"/>
    </source>
</evidence>
<dbReference type="InterPro" id="IPR008250">
    <property type="entry name" value="ATPase_P-typ_transduc_dom_A_sf"/>
</dbReference>
<protein>
    <recommendedName>
        <fullName evidence="3">P-type Cu(+) transporter</fullName>
        <ecNumber evidence="3">7.2.2.8</ecNumber>
    </recommendedName>
</protein>
<keyword evidence="21" id="KW-1185">Reference proteome</keyword>
<keyword evidence="14 18" id="KW-1133">Transmembrane helix</keyword>
<dbReference type="InterPro" id="IPR006121">
    <property type="entry name" value="HMA_dom"/>
</dbReference>
<dbReference type="PANTHER" id="PTHR43520">
    <property type="entry name" value="ATP7, ISOFORM B"/>
    <property type="match status" value="1"/>
</dbReference>
<evidence type="ECO:0000256" key="7">
    <source>
        <dbReference type="ARBA" id="ARBA00022723"/>
    </source>
</evidence>
<keyword evidence="11 18" id="KW-0067">ATP-binding</keyword>
<dbReference type="RefSeq" id="WP_008953078.1">
    <property type="nucleotide sequence ID" value="NZ_ACIS01000003.1"/>
</dbReference>
<dbReference type="GO" id="GO:0043682">
    <property type="term" value="F:P-type divalent copper transporter activity"/>
    <property type="evidence" value="ECO:0007669"/>
    <property type="project" value="TreeGrafter"/>
</dbReference>
<evidence type="ECO:0000256" key="5">
    <source>
        <dbReference type="ARBA" id="ARBA00022475"/>
    </source>
</evidence>
<dbReference type="CDD" id="cd02094">
    <property type="entry name" value="P-type_ATPase_Cu-like"/>
    <property type="match status" value="1"/>
</dbReference>
<evidence type="ECO:0000256" key="8">
    <source>
        <dbReference type="ARBA" id="ARBA00022737"/>
    </source>
</evidence>
<dbReference type="eggNOG" id="COG2217">
    <property type="taxonomic scope" value="Bacteria"/>
</dbReference>
<evidence type="ECO:0000256" key="16">
    <source>
        <dbReference type="ARBA" id="ARBA00023065"/>
    </source>
</evidence>
<dbReference type="PRINTS" id="PR00119">
    <property type="entry name" value="CATATPASE"/>
</dbReference>
<feature type="transmembrane region" description="Helical" evidence="18">
    <location>
        <begin position="220"/>
        <end position="244"/>
    </location>
</feature>
<dbReference type="Gene3D" id="3.30.70.100">
    <property type="match status" value="2"/>
</dbReference>
<dbReference type="InterPro" id="IPR023214">
    <property type="entry name" value="HAD_sf"/>
</dbReference>
<dbReference type="GO" id="GO:0016887">
    <property type="term" value="F:ATP hydrolysis activity"/>
    <property type="evidence" value="ECO:0007669"/>
    <property type="project" value="InterPro"/>
</dbReference>
<keyword evidence="8" id="KW-0677">Repeat</keyword>
<dbReference type="FunFam" id="2.70.150.10:FF:000020">
    <property type="entry name" value="Copper-exporting P-type ATPase A"/>
    <property type="match status" value="1"/>
</dbReference>
<evidence type="ECO:0000256" key="3">
    <source>
        <dbReference type="ARBA" id="ARBA00012517"/>
    </source>
</evidence>
<keyword evidence="12" id="KW-0460">Magnesium</keyword>
<evidence type="ECO:0000256" key="10">
    <source>
        <dbReference type="ARBA" id="ARBA00022796"/>
    </source>
</evidence>
<dbReference type="SUPFAM" id="SSF81665">
    <property type="entry name" value="Calcium ATPase, transmembrane domain M"/>
    <property type="match status" value="1"/>
</dbReference>
<dbReference type="Proteomes" id="UP000003165">
    <property type="component" value="Unassembled WGS sequence"/>
</dbReference>
<comment type="subcellular location">
    <subcellularLocation>
        <location evidence="1">Cell membrane</location>
        <topology evidence="1">Multi-pass membrane protein</topology>
    </subcellularLocation>
</comment>
<feature type="transmembrane region" description="Helical" evidence="18">
    <location>
        <begin position="431"/>
        <end position="460"/>
    </location>
</feature>
<comment type="similarity">
    <text evidence="2 18">Belongs to the cation transport ATPase (P-type) (TC 3.A.3) family. Type IB subfamily.</text>
</comment>